<dbReference type="Proteomes" id="UP000814128">
    <property type="component" value="Unassembled WGS sequence"/>
</dbReference>
<reference evidence="1" key="2">
    <citation type="journal article" date="2022" name="New Phytol.">
        <title>Evolutionary transition to the ectomycorrhizal habit in the genomes of a hyperdiverse lineage of mushroom-forming fungi.</title>
        <authorList>
            <person name="Looney B."/>
            <person name="Miyauchi S."/>
            <person name="Morin E."/>
            <person name="Drula E."/>
            <person name="Courty P.E."/>
            <person name="Kohler A."/>
            <person name="Kuo A."/>
            <person name="LaButti K."/>
            <person name="Pangilinan J."/>
            <person name="Lipzen A."/>
            <person name="Riley R."/>
            <person name="Andreopoulos W."/>
            <person name="He G."/>
            <person name="Johnson J."/>
            <person name="Nolan M."/>
            <person name="Tritt A."/>
            <person name="Barry K.W."/>
            <person name="Grigoriev I.V."/>
            <person name="Nagy L.G."/>
            <person name="Hibbett D."/>
            <person name="Henrissat B."/>
            <person name="Matheny P.B."/>
            <person name="Labbe J."/>
            <person name="Martin F.M."/>
        </authorList>
    </citation>
    <scope>NUCLEOTIDE SEQUENCE</scope>
    <source>
        <strain evidence="1">EC-137</strain>
    </source>
</reference>
<keyword evidence="2" id="KW-1185">Reference proteome</keyword>
<organism evidence="1 2">
    <name type="scientific">Vararia minispora EC-137</name>
    <dbReference type="NCBI Taxonomy" id="1314806"/>
    <lineage>
        <taxon>Eukaryota</taxon>
        <taxon>Fungi</taxon>
        <taxon>Dikarya</taxon>
        <taxon>Basidiomycota</taxon>
        <taxon>Agaricomycotina</taxon>
        <taxon>Agaricomycetes</taxon>
        <taxon>Russulales</taxon>
        <taxon>Lachnocladiaceae</taxon>
        <taxon>Vararia</taxon>
    </lineage>
</organism>
<dbReference type="EMBL" id="MU273475">
    <property type="protein sequence ID" value="KAI0036146.1"/>
    <property type="molecule type" value="Genomic_DNA"/>
</dbReference>
<evidence type="ECO:0000313" key="1">
    <source>
        <dbReference type="EMBL" id="KAI0036146.1"/>
    </source>
</evidence>
<comment type="caution">
    <text evidence="1">The sequence shown here is derived from an EMBL/GenBank/DDBJ whole genome shotgun (WGS) entry which is preliminary data.</text>
</comment>
<accession>A0ACB8QWA6</accession>
<name>A0ACB8QWA6_9AGAM</name>
<evidence type="ECO:0000313" key="2">
    <source>
        <dbReference type="Proteomes" id="UP000814128"/>
    </source>
</evidence>
<proteinExistence type="predicted"/>
<protein>
    <submittedName>
        <fullName evidence="1">Uncharacterized protein</fullName>
    </submittedName>
</protein>
<reference evidence="1" key="1">
    <citation type="submission" date="2021-02" db="EMBL/GenBank/DDBJ databases">
        <authorList>
            <consortium name="DOE Joint Genome Institute"/>
            <person name="Ahrendt S."/>
            <person name="Looney B.P."/>
            <person name="Miyauchi S."/>
            <person name="Morin E."/>
            <person name="Drula E."/>
            <person name="Courty P.E."/>
            <person name="Chicoki N."/>
            <person name="Fauchery L."/>
            <person name="Kohler A."/>
            <person name="Kuo A."/>
            <person name="Labutti K."/>
            <person name="Pangilinan J."/>
            <person name="Lipzen A."/>
            <person name="Riley R."/>
            <person name="Andreopoulos W."/>
            <person name="He G."/>
            <person name="Johnson J."/>
            <person name="Barry K.W."/>
            <person name="Grigoriev I.V."/>
            <person name="Nagy L."/>
            <person name="Hibbett D."/>
            <person name="Henrissat B."/>
            <person name="Matheny P.B."/>
            <person name="Labbe J."/>
            <person name="Martin F."/>
        </authorList>
    </citation>
    <scope>NUCLEOTIDE SEQUENCE</scope>
    <source>
        <strain evidence="1">EC-137</strain>
    </source>
</reference>
<sequence length="307" mass="33428">MTDQGGSNLPDGGGSTYPISSDPVLPPRIGSGSTRDGARERARNQIFSIWSDRLQLISVLSTFSTSIDSLLFSQSTNRDDHSSTGQLMLASFAGALIFHAAGAILAFLGAFVLTRYKFEEAQAHLPTGIQTAPPTLKSPAQARVQNDGQGSRAPHVGRRHEKHHSIEYERPSVSTNAPLLGSSVPPTPIEPPLVHATTLLDHLFHTPVSLSPEITIELVHPFRPPRRTRDRGLEGDDPKHSMELDREMLERLLLRCHRACSLFVLLGFTLLITGVVSYGWKVLDRSVAIFVSASVAFSLVVALFVLS</sequence>
<gene>
    <name evidence="1" type="ORF">K488DRAFT_82409</name>
</gene>